<sequence length="349" mass="39361">MDDGGHSSTMTAFLLPTHTATTLQQQHHKNHPVTAYVNSYRANSPRFLTSPSRVGCVVCGRQHFKQPSWWLSAFVHRRLFTLSSGNSIVVGFPLVTCACEKPQEENASQDDTPEQVPQTASTWKDSSQETASSSSEEEESSQDILQSPNFLKRKLELVQQELEKAKSDISRWEKQYNEQKESYVRLVADFENYRKRMNKEKQDIAEVTKANVVRELISVLDNFERAAAAIVVQTESERKIHESYQALAKQLLDAMIKLNVEPIDAVGQPFNPNLHEAVNRVDSEDHEEGIVAMQYQRGYKIGERLVRPALCVVSGGPGPSSSSSSKRKEEESKEEEEEESTSHHNGVKE</sequence>
<dbReference type="PANTHER" id="PTHR21237">
    <property type="entry name" value="GRPE PROTEIN"/>
    <property type="match status" value="1"/>
</dbReference>
<comment type="similarity">
    <text evidence="2 7">Belongs to the GrpE family.</text>
</comment>
<feature type="compositionally biased region" description="Basic and acidic residues" evidence="9">
    <location>
        <begin position="340"/>
        <end position="349"/>
    </location>
</feature>
<evidence type="ECO:0000256" key="1">
    <source>
        <dbReference type="ARBA" id="ARBA00004496"/>
    </source>
</evidence>
<feature type="region of interest" description="Disordered" evidence="9">
    <location>
        <begin position="312"/>
        <end position="349"/>
    </location>
</feature>
<organism evidence="10 11">
    <name type="scientific">Galdieria yellowstonensis</name>
    <dbReference type="NCBI Taxonomy" id="3028027"/>
    <lineage>
        <taxon>Eukaryota</taxon>
        <taxon>Rhodophyta</taxon>
        <taxon>Bangiophyceae</taxon>
        <taxon>Galdieriales</taxon>
        <taxon>Galdieriaceae</taxon>
        <taxon>Galdieria</taxon>
    </lineage>
</organism>
<dbReference type="Gene3D" id="2.30.22.10">
    <property type="entry name" value="Head domain of nucleotide exchange factor GrpE"/>
    <property type="match status" value="1"/>
</dbReference>
<dbReference type="CDD" id="cd00446">
    <property type="entry name" value="GrpE"/>
    <property type="match status" value="1"/>
</dbReference>
<dbReference type="InterPro" id="IPR000740">
    <property type="entry name" value="GrpE"/>
</dbReference>
<dbReference type="EMBL" id="JANCYU010000071">
    <property type="protein sequence ID" value="KAK4528886.1"/>
    <property type="molecule type" value="Genomic_DNA"/>
</dbReference>
<dbReference type="InterPro" id="IPR013805">
    <property type="entry name" value="GrpE_CC"/>
</dbReference>
<comment type="caution">
    <text evidence="10">The sequence shown here is derived from an EMBL/GenBank/DDBJ whole genome shotgun (WGS) entry which is preliminary data.</text>
</comment>
<dbReference type="PANTHER" id="PTHR21237:SF40">
    <property type="entry name" value="CELL CYCLE AND APOPTOSIS REGULATOR PROTEIN 2"/>
    <property type="match status" value="1"/>
</dbReference>
<evidence type="ECO:0000313" key="11">
    <source>
        <dbReference type="Proteomes" id="UP001300502"/>
    </source>
</evidence>
<keyword evidence="6" id="KW-0143">Chaperone</keyword>
<dbReference type="GO" id="GO:0005737">
    <property type="term" value="C:cytoplasm"/>
    <property type="evidence" value="ECO:0007669"/>
    <property type="project" value="UniProtKB-SubCell"/>
</dbReference>
<feature type="coiled-coil region" evidence="8">
    <location>
        <begin position="155"/>
        <end position="210"/>
    </location>
</feature>
<protein>
    <recommendedName>
        <fullName evidence="12">GrpE protein homolog</fullName>
    </recommendedName>
</protein>
<evidence type="ECO:0000256" key="6">
    <source>
        <dbReference type="ARBA" id="ARBA00023186"/>
    </source>
</evidence>
<evidence type="ECO:0000256" key="8">
    <source>
        <dbReference type="SAM" id="Coils"/>
    </source>
</evidence>
<feature type="compositionally biased region" description="Polar residues" evidence="9">
    <location>
        <begin position="114"/>
        <end position="125"/>
    </location>
</feature>
<proteinExistence type="inferred from homology"/>
<dbReference type="Gene3D" id="3.90.20.20">
    <property type="match status" value="1"/>
</dbReference>
<dbReference type="SUPFAM" id="SSF58014">
    <property type="entry name" value="Coiled-coil domain of nucleotide exchange factor GrpE"/>
    <property type="match status" value="1"/>
</dbReference>
<accession>A0AAV9IP00</accession>
<evidence type="ECO:0000256" key="4">
    <source>
        <dbReference type="ARBA" id="ARBA00022490"/>
    </source>
</evidence>
<dbReference type="AlphaFoldDB" id="A0AAV9IP00"/>
<comment type="subunit">
    <text evidence="3">Homodimer.</text>
</comment>
<dbReference type="SUPFAM" id="SSF51064">
    <property type="entry name" value="Head domain of nucleotide exchange factor GrpE"/>
    <property type="match status" value="1"/>
</dbReference>
<keyword evidence="5" id="KW-0346">Stress response</keyword>
<keyword evidence="11" id="KW-1185">Reference proteome</keyword>
<evidence type="ECO:0000256" key="3">
    <source>
        <dbReference type="ARBA" id="ARBA00011738"/>
    </source>
</evidence>
<keyword evidence="4" id="KW-0963">Cytoplasm</keyword>
<dbReference type="GO" id="GO:0000774">
    <property type="term" value="F:adenyl-nucleotide exchange factor activity"/>
    <property type="evidence" value="ECO:0007669"/>
    <property type="project" value="InterPro"/>
</dbReference>
<evidence type="ECO:0000313" key="10">
    <source>
        <dbReference type="EMBL" id="KAK4528886.1"/>
    </source>
</evidence>
<evidence type="ECO:0000256" key="7">
    <source>
        <dbReference type="RuleBase" id="RU004478"/>
    </source>
</evidence>
<name>A0AAV9IP00_9RHOD</name>
<evidence type="ECO:0008006" key="12">
    <source>
        <dbReference type="Google" id="ProtNLM"/>
    </source>
</evidence>
<reference evidence="10 11" key="1">
    <citation type="submission" date="2022-07" db="EMBL/GenBank/DDBJ databases">
        <title>Genome-wide signatures of adaptation to extreme environments.</title>
        <authorList>
            <person name="Cho C.H."/>
            <person name="Yoon H.S."/>
        </authorList>
    </citation>
    <scope>NUCLEOTIDE SEQUENCE [LARGE SCALE GENOMIC DNA]</scope>
    <source>
        <strain evidence="10 11">108.79 E11</strain>
    </source>
</reference>
<dbReference type="HAMAP" id="MF_01151">
    <property type="entry name" value="GrpE"/>
    <property type="match status" value="1"/>
</dbReference>
<dbReference type="NCBIfam" id="NF010741">
    <property type="entry name" value="PRK14143.1"/>
    <property type="match status" value="1"/>
</dbReference>
<dbReference type="GO" id="GO:0051082">
    <property type="term" value="F:unfolded protein binding"/>
    <property type="evidence" value="ECO:0007669"/>
    <property type="project" value="TreeGrafter"/>
</dbReference>
<dbReference type="Pfam" id="PF01025">
    <property type="entry name" value="GrpE"/>
    <property type="match status" value="1"/>
</dbReference>
<keyword evidence="8" id="KW-0175">Coiled coil</keyword>
<evidence type="ECO:0000256" key="5">
    <source>
        <dbReference type="ARBA" id="ARBA00023016"/>
    </source>
</evidence>
<evidence type="ECO:0000256" key="9">
    <source>
        <dbReference type="SAM" id="MobiDB-lite"/>
    </source>
</evidence>
<feature type="region of interest" description="Disordered" evidence="9">
    <location>
        <begin position="104"/>
        <end position="145"/>
    </location>
</feature>
<dbReference type="GO" id="GO:0042803">
    <property type="term" value="F:protein homodimerization activity"/>
    <property type="evidence" value="ECO:0007669"/>
    <property type="project" value="InterPro"/>
</dbReference>
<gene>
    <name evidence="10" type="ORF">GAYE_SCF66G6834</name>
</gene>
<dbReference type="GO" id="GO:0051087">
    <property type="term" value="F:protein-folding chaperone binding"/>
    <property type="evidence" value="ECO:0007669"/>
    <property type="project" value="InterPro"/>
</dbReference>
<dbReference type="FunFam" id="2.30.22.10:FF:000001">
    <property type="entry name" value="Protein GrpE"/>
    <property type="match status" value="1"/>
</dbReference>
<dbReference type="PRINTS" id="PR00773">
    <property type="entry name" value="GRPEPROTEIN"/>
</dbReference>
<dbReference type="Proteomes" id="UP001300502">
    <property type="component" value="Unassembled WGS sequence"/>
</dbReference>
<dbReference type="GO" id="GO:0006457">
    <property type="term" value="P:protein folding"/>
    <property type="evidence" value="ECO:0007669"/>
    <property type="project" value="InterPro"/>
</dbReference>
<dbReference type="InterPro" id="IPR009012">
    <property type="entry name" value="GrpE_head"/>
</dbReference>
<evidence type="ECO:0000256" key="2">
    <source>
        <dbReference type="ARBA" id="ARBA00009054"/>
    </source>
</evidence>
<comment type="subcellular location">
    <subcellularLocation>
        <location evidence="1">Cytoplasm</location>
    </subcellularLocation>
</comment>